<keyword evidence="2" id="KW-0328">Glycosyltransferase</keyword>
<dbReference type="RefSeq" id="WP_201158213.1">
    <property type="nucleotide sequence ID" value="NZ_NHSD01000305.1"/>
</dbReference>
<dbReference type="PANTHER" id="PTHR43179:SF12">
    <property type="entry name" value="GALACTOFURANOSYLTRANSFERASE GLFT2"/>
    <property type="match status" value="1"/>
</dbReference>
<dbReference type="PANTHER" id="PTHR43179">
    <property type="entry name" value="RHAMNOSYLTRANSFERASE WBBL"/>
    <property type="match status" value="1"/>
</dbReference>
<keyword evidence="5" id="KW-1185">Reference proteome</keyword>
<dbReference type="Gene3D" id="3.90.550.60">
    <property type="match status" value="1"/>
</dbReference>
<dbReference type="SUPFAM" id="SSF53448">
    <property type="entry name" value="Nucleotide-diphospho-sugar transferases"/>
    <property type="match status" value="1"/>
</dbReference>
<dbReference type="Pfam" id="PF13641">
    <property type="entry name" value="Glyco_tranf_2_3"/>
    <property type="match status" value="1"/>
</dbReference>
<evidence type="ECO:0000313" key="4">
    <source>
        <dbReference type="EMBL" id="MBK5928449.1"/>
    </source>
</evidence>
<reference evidence="4" key="1">
    <citation type="submission" date="2017-05" db="EMBL/GenBank/DDBJ databases">
        <authorList>
            <person name="Imhoff J.F."/>
            <person name="Rahn T."/>
            <person name="Kuenzel S."/>
            <person name="Neulinger S.C."/>
        </authorList>
    </citation>
    <scope>NUCLEOTIDE SEQUENCE</scope>
    <source>
        <strain evidence="4">LMG 28126</strain>
    </source>
</reference>
<dbReference type="EMBL" id="NHSD01000305">
    <property type="protein sequence ID" value="MBK5928449.1"/>
    <property type="molecule type" value="Genomic_DNA"/>
</dbReference>
<keyword evidence="3" id="KW-0808">Transferase</keyword>
<evidence type="ECO:0008006" key="6">
    <source>
        <dbReference type="Google" id="ProtNLM"/>
    </source>
</evidence>
<evidence type="ECO:0000256" key="3">
    <source>
        <dbReference type="ARBA" id="ARBA00022679"/>
    </source>
</evidence>
<accession>A0A934TMU3</accession>
<dbReference type="Proteomes" id="UP000706333">
    <property type="component" value="Unassembled WGS sequence"/>
</dbReference>
<evidence type="ECO:0000256" key="2">
    <source>
        <dbReference type="ARBA" id="ARBA00022676"/>
    </source>
</evidence>
<dbReference type="InterPro" id="IPR029044">
    <property type="entry name" value="Nucleotide-diphossugar_trans"/>
</dbReference>
<reference evidence="4" key="2">
    <citation type="journal article" date="2020" name="Microorganisms">
        <title>Osmotic Adaptation and Compatible Solute Biosynthesis of Phototrophic Bacteria as Revealed from Genome Analyses.</title>
        <authorList>
            <person name="Imhoff J.F."/>
            <person name="Rahn T."/>
            <person name="Kunzel S."/>
            <person name="Keller A."/>
            <person name="Neulinger S.C."/>
        </authorList>
    </citation>
    <scope>NUCLEOTIDE SEQUENCE</scope>
    <source>
        <strain evidence="4">LMG 28126</strain>
    </source>
</reference>
<protein>
    <recommendedName>
        <fullName evidence="6">Galactofuranosylgalactofuranosylrhamnosyl-N-acetylglucosaminyl-diphospho-decaprenol beta-1,5/1,6-galactofuranosyltransferase</fullName>
    </recommendedName>
</protein>
<organism evidence="4 5">
    <name type="scientific">Rhodobaculum claviforme</name>
    <dbReference type="NCBI Taxonomy" id="1549854"/>
    <lineage>
        <taxon>Bacteria</taxon>
        <taxon>Pseudomonadati</taxon>
        <taxon>Pseudomonadota</taxon>
        <taxon>Alphaproteobacteria</taxon>
        <taxon>Rhodobacterales</taxon>
        <taxon>Paracoccaceae</taxon>
        <taxon>Rhodobaculum</taxon>
    </lineage>
</organism>
<comment type="similarity">
    <text evidence="1">Belongs to the glycosyltransferase 2 family.</text>
</comment>
<dbReference type="GO" id="GO:0016757">
    <property type="term" value="F:glycosyltransferase activity"/>
    <property type="evidence" value="ECO:0007669"/>
    <property type="project" value="UniProtKB-KW"/>
</dbReference>
<proteinExistence type="inferred from homology"/>
<comment type="caution">
    <text evidence="4">The sequence shown here is derived from an EMBL/GenBank/DDBJ whole genome shotgun (WGS) entry which is preliminary data.</text>
</comment>
<name>A0A934TMU3_9RHOB</name>
<sequence length="607" mass="65633">MHVLQSTLMPAPGLPEALYLRLTDGARDCALRRGCDGPLGLMLRPGQVLSTDTFFGSFHMAVWRAHTPVREVAVIAHFRGQGEARVFEHGPDGVRLLATVPLDDPAGGRFVVPCTPATRDPGLGGAPPPSRLTVEVEATRPSQLHGLDIVSPTAPRHRATLSVGLCTFNQEARLARTLAGLVRLAGDCDAIRAVHLVNQGVPFADPEIRTLLAHPKIRAVRQRNLGGCGGFTRGLAAALADPDPATHHLMMDDDIVLDPRMIPRALRFLDHAGDRIALGAGMLDALRPTVMYEAGAFLRPDNTIAPHARDADLADPAQLSCFDAPVATDYNAWWFCILPQAACRGIGLPAPVFIRGDDFEYGQRLAGAGVPTVTLPGIAVWHEPFYAKPQGWQSYYDLRNRLIFAATHPGRVRQLSLAHVAGLITTAILTHAHATAELRLRAVEDFLTGPGALFARDPEALHAEVMAINRHHAPERLEDSAWAAAPLAPARPRSTTMAGLIAQQAWSLVRTGLGPLRRGGAVVLLDVDAHPANTAGRAYVLTNDARSFHLRLVPRRGRMWGLMRRTVAVVRRYARQRAAANAAWAGGIAPYRTPAWWARLFASAEAP</sequence>
<gene>
    <name evidence="4" type="ORF">CCR87_14095</name>
</gene>
<dbReference type="AlphaFoldDB" id="A0A934TMU3"/>
<evidence type="ECO:0000313" key="5">
    <source>
        <dbReference type="Proteomes" id="UP000706333"/>
    </source>
</evidence>
<evidence type="ECO:0000256" key="1">
    <source>
        <dbReference type="ARBA" id="ARBA00006739"/>
    </source>
</evidence>